<evidence type="ECO:0000313" key="1">
    <source>
        <dbReference type="EMBL" id="KAB7848348.1"/>
    </source>
</evidence>
<name>A0A5N5WCB3_STRMB</name>
<reference evidence="1 2" key="1">
    <citation type="journal article" date="2019" name="Microb. Cell Fact.">
        <title>Exploring novel herbicidin analogues by transcriptional regulator overexpression and MS/MS molecular networking.</title>
        <authorList>
            <person name="Shi Y."/>
            <person name="Gu R."/>
            <person name="Li Y."/>
            <person name="Wang X."/>
            <person name="Ren W."/>
            <person name="Li X."/>
            <person name="Wang L."/>
            <person name="Xie Y."/>
            <person name="Hong B."/>
        </authorList>
    </citation>
    <scope>NUCLEOTIDE SEQUENCE [LARGE SCALE GENOMIC DNA]</scope>
    <source>
        <strain evidence="1 2">US-43</strain>
    </source>
</reference>
<dbReference type="InterPro" id="IPR032716">
    <property type="entry name" value="ACC_epsilon"/>
</dbReference>
<dbReference type="RefSeq" id="WP_004947435.1">
    <property type="nucleotide sequence ID" value="NZ_JBFADJ010000023.1"/>
</dbReference>
<protein>
    <submittedName>
        <fullName evidence="1">Acyl-CoA carboxylase subunit epsilon</fullName>
    </submittedName>
</protein>
<dbReference type="EMBL" id="VOKX01000014">
    <property type="protein sequence ID" value="KAB7848348.1"/>
    <property type="molecule type" value="Genomic_DNA"/>
</dbReference>
<keyword evidence="2" id="KW-1185">Reference proteome</keyword>
<sequence length="78" mass="8027">MTDMFVRVEKGVAGEEELAAVTTVLLACAATGCDAGPEPEAALGAGPAPEISEYGLSCTPARWRPTGFTAPTSWQGWA</sequence>
<proteinExistence type="predicted"/>
<accession>A0A5N5WCB3</accession>
<organism evidence="1 2">
    <name type="scientific">Streptomyces mobaraensis</name>
    <name type="common">Streptoverticillium mobaraense</name>
    <dbReference type="NCBI Taxonomy" id="35621"/>
    <lineage>
        <taxon>Bacteria</taxon>
        <taxon>Bacillati</taxon>
        <taxon>Actinomycetota</taxon>
        <taxon>Actinomycetes</taxon>
        <taxon>Kitasatosporales</taxon>
        <taxon>Streptomycetaceae</taxon>
        <taxon>Streptomyces</taxon>
    </lineage>
</organism>
<evidence type="ECO:0000313" key="2">
    <source>
        <dbReference type="Proteomes" id="UP000327000"/>
    </source>
</evidence>
<comment type="caution">
    <text evidence="1">The sequence shown here is derived from an EMBL/GenBank/DDBJ whole genome shotgun (WGS) entry which is preliminary data.</text>
</comment>
<dbReference type="Pfam" id="PF13822">
    <property type="entry name" value="ACC_epsilon"/>
    <property type="match status" value="1"/>
</dbReference>
<dbReference type="PROSITE" id="PS51257">
    <property type="entry name" value="PROKAR_LIPOPROTEIN"/>
    <property type="match status" value="1"/>
</dbReference>
<dbReference type="GO" id="GO:0003989">
    <property type="term" value="F:acetyl-CoA carboxylase activity"/>
    <property type="evidence" value="ECO:0007669"/>
    <property type="project" value="InterPro"/>
</dbReference>
<dbReference type="Proteomes" id="UP000327000">
    <property type="component" value="Unassembled WGS sequence"/>
</dbReference>
<dbReference type="AlphaFoldDB" id="A0A5N5WCB3"/>
<gene>
    <name evidence="1" type="ORF">FRZ00_08510</name>
</gene>
<dbReference type="GO" id="GO:0004658">
    <property type="term" value="F:propionyl-CoA carboxylase activity"/>
    <property type="evidence" value="ECO:0007669"/>
    <property type="project" value="InterPro"/>
</dbReference>